<gene>
    <name evidence="1" type="ORF">L1987_50949</name>
</gene>
<evidence type="ECO:0000313" key="1">
    <source>
        <dbReference type="EMBL" id="KAI3760553.1"/>
    </source>
</evidence>
<comment type="caution">
    <text evidence="1">The sequence shown here is derived from an EMBL/GenBank/DDBJ whole genome shotgun (WGS) entry which is preliminary data.</text>
</comment>
<evidence type="ECO:0000313" key="2">
    <source>
        <dbReference type="Proteomes" id="UP001056120"/>
    </source>
</evidence>
<name>A0ACB9ENB6_9ASTR</name>
<reference evidence="2" key="1">
    <citation type="journal article" date="2022" name="Mol. Ecol. Resour.">
        <title>The genomes of chicory, endive, great burdock and yacon provide insights into Asteraceae palaeo-polyploidization history and plant inulin production.</title>
        <authorList>
            <person name="Fan W."/>
            <person name="Wang S."/>
            <person name="Wang H."/>
            <person name="Wang A."/>
            <person name="Jiang F."/>
            <person name="Liu H."/>
            <person name="Zhao H."/>
            <person name="Xu D."/>
            <person name="Zhang Y."/>
        </authorList>
    </citation>
    <scope>NUCLEOTIDE SEQUENCE [LARGE SCALE GENOMIC DNA]</scope>
    <source>
        <strain evidence="2">cv. Yunnan</strain>
    </source>
</reference>
<keyword evidence="2" id="KW-1185">Reference proteome</keyword>
<dbReference type="Proteomes" id="UP001056120">
    <property type="component" value="Linkage Group LG17"/>
</dbReference>
<sequence>MSMEHHKKMIKAELPLSLIESNILPRLPAKLDSWRQIELSVYSKTSRSWSPATLCDQCLYFTVTYLTGVRNVYSKIICFDVKTETFREIRFPPLPLDARDREFEARRSVEDGWVKVASFSDPLYEEFRRQHICRECIGYWLAIFEESNCFEKMNVDDLGRHCWYFCSRAWEYRSSRMMYCIGGSVIGELLLDC</sequence>
<protein>
    <submittedName>
        <fullName evidence="1">Uncharacterized protein</fullName>
    </submittedName>
</protein>
<organism evidence="1 2">
    <name type="scientific">Smallanthus sonchifolius</name>
    <dbReference type="NCBI Taxonomy" id="185202"/>
    <lineage>
        <taxon>Eukaryota</taxon>
        <taxon>Viridiplantae</taxon>
        <taxon>Streptophyta</taxon>
        <taxon>Embryophyta</taxon>
        <taxon>Tracheophyta</taxon>
        <taxon>Spermatophyta</taxon>
        <taxon>Magnoliopsida</taxon>
        <taxon>eudicotyledons</taxon>
        <taxon>Gunneridae</taxon>
        <taxon>Pentapetalae</taxon>
        <taxon>asterids</taxon>
        <taxon>campanulids</taxon>
        <taxon>Asterales</taxon>
        <taxon>Asteraceae</taxon>
        <taxon>Asteroideae</taxon>
        <taxon>Heliantheae alliance</taxon>
        <taxon>Millerieae</taxon>
        <taxon>Smallanthus</taxon>
    </lineage>
</organism>
<dbReference type="EMBL" id="CM042034">
    <property type="protein sequence ID" value="KAI3760553.1"/>
    <property type="molecule type" value="Genomic_DNA"/>
</dbReference>
<accession>A0ACB9ENB6</accession>
<proteinExistence type="predicted"/>
<reference evidence="1 2" key="2">
    <citation type="journal article" date="2022" name="Mol. Ecol. Resour.">
        <title>The genomes of chicory, endive, great burdock and yacon provide insights into Asteraceae paleo-polyploidization history and plant inulin production.</title>
        <authorList>
            <person name="Fan W."/>
            <person name="Wang S."/>
            <person name="Wang H."/>
            <person name="Wang A."/>
            <person name="Jiang F."/>
            <person name="Liu H."/>
            <person name="Zhao H."/>
            <person name="Xu D."/>
            <person name="Zhang Y."/>
        </authorList>
    </citation>
    <scope>NUCLEOTIDE SEQUENCE [LARGE SCALE GENOMIC DNA]</scope>
    <source>
        <strain evidence="2">cv. Yunnan</strain>
        <tissue evidence="1">Leaves</tissue>
    </source>
</reference>